<organism evidence="1">
    <name type="scientific">Desulfacinum infernum</name>
    <dbReference type="NCBI Taxonomy" id="35837"/>
    <lineage>
        <taxon>Bacteria</taxon>
        <taxon>Pseudomonadati</taxon>
        <taxon>Thermodesulfobacteriota</taxon>
        <taxon>Syntrophobacteria</taxon>
        <taxon>Syntrophobacterales</taxon>
        <taxon>Syntrophobacteraceae</taxon>
        <taxon>Desulfacinum</taxon>
    </lineage>
</organism>
<sequence>MHTPISPAQEEATPLKIRNPYIVNFLKALVEKKGEQHSPEVLKKLLDDMYKLFENLLGQNMVKALPEDKRAEYLELTKDLTKLSYKKVEEIFDKHVPHYQEVMKETMKQFTTLFMKNRRFDPKDFEKAQGDAAPPQG</sequence>
<reference evidence="1" key="1">
    <citation type="journal article" date="2020" name="mSystems">
        <title>Genome- and Community-Level Interaction Insights into Carbon Utilization and Element Cycling Functions of Hydrothermarchaeota in Hydrothermal Sediment.</title>
        <authorList>
            <person name="Zhou Z."/>
            <person name="Liu Y."/>
            <person name="Xu W."/>
            <person name="Pan J."/>
            <person name="Luo Z.H."/>
            <person name="Li M."/>
        </authorList>
    </citation>
    <scope>NUCLEOTIDE SEQUENCE [LARGE SCALE GENOMIC DNA]</scope>
    <source>
        <strain evidence="1">SpSt-456</strain>
    </source>
</reference>
<dbReference type="AlphaFoldDB" id="A0A831ZR01"/>
<dbReference type="Pfam" id="PF18908">
    <property type="entry name" value="DUF5663"/>
    <property type="match status" value="1"/>
</dbReference>
<dbReference type="EMBL" id="DSTK01000011">
    <property type="protein sequence ID" value="HFK96269.1"/>
    <property type="molecule type" value="Genomic_DNA"/>
</dbReference>
<gene>
    <name evidence="1" type="ORF">ENS06_02965</name>
</gene>
<proteinExistence type="predicted"/>
<protein>
    <submittedName>
        <fullName evidence="1">Uncharacterized protein</fullName>
    </submittedName>
</protein>
<name>A0A831ZR01_9BACT</name>
<accession>A0A831ZR01</accession>
<evidence type="ECO:0000313" key="1">
    <source>
        <dbReference type="EMBL" id="HFK96269.1"/>
    </source>
</evidence>
<dbReference type="InterPro" id="IPR043722">
    <property type="entry name" value="DUF5663"/>
</dbReference>
<comment type="caution">
    <text evidence="1">The sequence shown here is derived from an EMBL/GenBank/DDBJ whole genome shotgun (WGS) entry which is preliminary data.</text>
</comment>